<dbReference type="EMBL" id="LKHS01000011">
    <property type="protein sequence ID" value="KQH85268.1"/>
    <property type="molecule type" value="Genomic_DNA"/>
</dbReference>
<evidence type="ECO:0000313" key="1">
    <source>
        <dbReference type="EMBL" id="KQH85268.1"/>
    </source>
</evidence>
<proteinExistence type="predicted"/>
<comment type="caution">
    <text evidence="1">The sequence shown here is derived from an EMBL/GenBank/DDBJ whole genome shotgun (WGS) entry which is preliminary data.</text>
</comment>
<name>A0A0Q2XXL4_VIBFU</name>
<reference evidence="1 2" key="1">
    <citation type="submission" date="2015-08" db="EMBL/GenBank/DDBJ databases">
        <title>Antibacterial properties of a collection of Vibrionaceae strains.</title>
        <authorList>
            <person name="Giubergia S."/>
        </authorList>
    </citation>
    <scope>NUCLEOTIDE SEQUENCE [LARGE SCALE GENOMIC DNA]</scope>
    <source>
        <strain evidence="1 2">S0821</strain>
    </source>
</reference>
<dbReference type="InParanoid" id="A0A0Q2XXL4"/>
<dbReference type="RefSeq" id="WP_055466451.1">
    <property type="nucleotide sequence ID" value="NZ_LKHS01000011.1"/>
</dbReference>
<accession>A0A0Q2XXL4</accession>
<gene>
    <name evidence="1" type="ORF">AMR76_14310</name>
</gene>
<dbReference type="AlphaFoldDB" id="A0A0Q2XXL4"/>
<organism evidence="1 2">
    <name type="scientific">Vibrio furnissii</name>
    <dbReference type="NCBI Taxonomy" id="29494"/>
    <lineage>
        <taxon>Bacteria</taxon>
        <taxon>Pseudomonadati</taxon>
        <taxon>Pseudomonadota</taxon>
        <taxon>Gammaproteobacteria</taxon>
        <taxon>Vibrionales</taxon>
        <taxon>Vibrionaceae</taxon>
        <taxon>Vibrio</taxon>
    </lineage>
</organism>
<sequence>MDDFIFLSASVPDPKRAPEFAESSDSVAITSAVRALVHVTLGRRVLVWGGHPAITPMIKVVADEMGVDYGKWVKLYQSLFFEDQFPEDNEAFKNVVYTDRIDGDIKESLLRMREQMFTENSFKSAIFIGGMAGIIDEFHLFQKYQPGKDIIPIVSTGGATLEVAKELEVMNPKLIGDDLRYELDYVRLFHHQLGIDVREDRYSSPDIQPKNIQDRYWKPRVSS</sequence>
<dbReference type="Pfam" id="PF18180">
    <property type="entry name" value="LD_cluster3"/>
    <property type="match status" value="1"/>
</dbReference>
<evidence type="ECO:0000313" key="2">
    <source>
        <dbReference type="Proteomes" id="UP000051221"/>
    </source>
</evidence>
<dbReference type="InterPro" id="IPR041197">
    <property type="entry name" value="LD_cluster3"/>
</dbReference>
<keyword evidence="2" id="KW-1185">Reference proteome</keyword>
<protein>
    <submittedName>
        <fullName evidence="1">Uncharacterized protein</fullName>
    </submittedName>
</protein>
<dbReference type="Proteomes" id="UP000051221">
    <property type="component" value="Unassembled WGS sequence"/>
</dbReference>